<dbReference type="AlphaFoldDB" id="A0AAV9AD48"/>
<evidence type="ECO:0000313" key="1">
    <source>
        <dbReference type="EMBL" id="KAK1261880.1"/>
    </source>
</evidence>
<reference evidence="1" key="2">
    <citation type="submission" date="2023-06" db="EMBL/GenBank/DDBJ databases">
        <authorList>
            <person name="Ma L."/>
            <person name="Liu K.-W."/>
            <person name="Li Z."/>
            <person name="Hsiao Y.-Y."/>
            <person name="Qi Y."/>
            <person name="Fu T."/>
            <person name="Tang G."/>
            <person name="Zhang D."/>
            <person name="Sun W.-H."/>
            <person name="Liu D.-K."/>
            <person name="Li Y."/>
            <person name="Chen G.-Z."/>
            <person name="Liu X.-D."/>
            <person name="Liao X.-Y."/>
            <person name="Jiang Y.-T."/>
            <person name="Yu X."/>
            <person name="Hao Y."/>
            <person name="Huang J."/>
            <person name="Zhao X.-W."/>
            <person name="Ke S."/>
            <person name="Chen Y.-Y."/>
            <person name="Wu W.-L."/>
            <person name="Hsu J.-L."/>
            <person name="Lin Y.-F."/>
            <person name="Huang M.-D."/>
            <person name="Li C.-Y."/>
            <person name="Huang L."/>
            <person name="Wang Z.-W."/>
            <person name="Zhao X."/>
            <person name="Zhong W.-Y."/>
            <person name="Peng D.-H."/>
            <person name="Ahmad S."/>
            <person name="Lan S."/>
            <person name="Zhang J.-S."/>
            <person name="Tsai W.-C."/>
            <person name="Van De Peer Y."/>
            <person name="Liu Z.-J."/>
        </authorList>
    </citation>
    <scope>NUCLEOTIDE SEQUENCE</scope>
    <source>
        <strain evidence="1">SCP</strain>
        <tissue evidence="1">Leaves</tissue>
    </source>
</reference>
<evidence type="ECO:0000313" key="2">
    <source>
        <dbReference type="Proteomes" id="UP001179952"/>
    </source>
</evidence>
<dbReference type="PANTHER" id="PTHR17985:SF8">
    <property type="entry name" value="TRANSPORT AND GOLGI ORGANIZATION PROTEIN 2 HOMOLOG"/>
    <property type="match status" value="1"/>
</dbReference>
<protein>
    <submittedName>
        <fullName evidence="1">Uncharacterized protein</fullName>
    </submittedName>
</protein>
<dbReference type="InterPro" id="IPR008551">
    <property type="entry name" value="TANGO2"/>
</dbReference>
<sequence length="270" mass="30673">MCIAAWVWQAHPLYPLLLVLNRDELHDRNRPTKPTEWWGKECKVLGGRDCLGGGTWLACTKDGRLAFLTNVLEPDPLPTAKTRGDLTLRFLEGGKSPWEFAEEVVEEADRYNGFNLIVADLCSKTMVYISNRPKGRPCSVQEVSPGLHVLSNARLDSPWHKALRLGRNFKDQLRKYGEVEVPAKELTEKLMGDTLKANREMLPNTGCDPEWELKLSSIFVDVDTKMGRYGTRSTAMLSLKVGGEVSFYERYIANGIWKDHTVDFQIEKMK</sequence>
<organism evidence="1 2">
    <name type="scientific">Acorus gramineus</name>
    <name type="common">Dwarf sweet flag</name>
    <dbReference type="NCBI Taxonomy" id="55184"/>
    <lineage>
        <taxon>Eukaryota</taxon>
        <taxon>Viridiplantae</taxon>
        <taxon>Streptophyta</taxon>
        <taxon>Embryophyta</taxon>
        <taxon>Tracheophyta</taxon>
        <taxon>Spermatophyta</taxon>
        <taxon>Magnoliopsida</taxon>
        <taxon>Liliopsida</taxon>
        <taxon>Acoraceae</taxon>
        <taxon>Acorus</taxon>
    </lineage>
</organism>
<comment type="caution">
    <text evidence="1">The sequence shown here is derived from an EMBL/GenBank/DDBJ whole genome shotgun (WGS) entry which is preliminary data.</text>
</comment>
<proteinExistence type="predicted"/>
<keyword evidence="2" id="KW-1185">Reference proteome</keyword>
<name>A0AAV9AD48_ACOGR</name>
<accession>A0AAV9AD48</accession>
<dbReference type="Proteomes" id="UP001179952">
    <property type="component" value="Unassembled WGS sequence"/>
</dbReference>
<dbReference type="PANTHER" id="PTHR17985">
    <property type="entry name" value="SER/THR-RICH PROTEIN T10 IN DGCR REGION"/>
    <property type="match status" value="1"/>
</dbReference>
<reference evidence="1" key="1">
    <citation type="journal article" date="2023" name="Nat. Commun.">
        <title>Diploid and tetraploid genomes of Acorus and the evolution of monocots.</title>
        <authorList>
            <person name="Ma L."/>
            <person name="Liu K.W."/>
            <person name="Li Z."/>
            <person name="Hsiao Y.Y."/>
            <person name="Qi Y."/>
            <person name="Fu T."/>
            <person name="Tang G.D."/>
            <person name="Zhang D."/>
            <person name="Sun W.H."/>
            <person name="Liu D.K."/>
            <person name="Li Y."/>
            <person name="Chen G.Z."/>
            <person name="Liu X.D."/>
            <person name="Liao X.Y."/>
            <person name="Jiang Y.T."/>
            <person name="Yu X."/>
            <person name="Hao Y."/>
            <person name="Huang J."/>
            <person name="Zhao X.W."/>
            <person name="Ke S."/>
            <person name="Chen Y.Y."/>
            <person name="Wu W.L."/>
            <person name="Hsu J.L."/>
            <person name="Lin Y.F."/>
            <person name="Huang M.D."/>
            <person name="Li C.Y."/>
            <person name="Huang L."/>
            <person name="Wang Z.W."/>
            <person name="Zhao X."/>
            <person name="Zhong W.Y."/>
            <person name="Peng D.H."/>
            <person name="Ahmad S."/>
            <person name="Lan S."/>
            <person name="Zhang J.S."/>
            <person name="Tsai W.C."/>
            <person name="Van de Peer Y."/>
            <person name="Liu Z.J."/>
        </authorList>
    </citation>
    <scope>NUCLEOTIDE SEQUENCE</scope>
    <source>
        <strain evidence="1">SCP</strain>
    </source>
</reference>
<dbReference type="Pfam" id="PF05742">
    <property type="entry name" value="TANGO2"/>
    <property type="match status" value="1"/>
</dbReference>
<gene>
    <name evidence="1" type="ORF">QJS04_geneDACA001386</name>
</gene>
<dbReference type="EMBL" id="JAUJYN010000010">
    <property type="protein sequence ID" value="KAK1261880.1"/>
    <property type="molecule type" value="Genomic_DNA"/>
</dbReference>